<evidence type="ECO:0000256" key="1">
    <source>
        <dbReference type="SAM" id="Phobius"/>
    </source>
</evidence>
<dbReference type="Proteomes" id="UP001396334">
    <property type="component" value="Unassembled WGS sequence"/>
</dbReference>
<accession>A0ABR2P622</accession>
<comment type="caution">
    <text evidence="2">The sequence shown here is derived from an EMBL/GenBank/DDBJ whole genome shotgun (WGS) entry which is preliminary data.</text>
</comment>
<keyword evidence="1" id="KW-0472">Membrane</keyword>
<dbReference type="EMBL" id="JBBPBN010000079">
    <property type="protein sequence ID" value="KAK8983861.1"/>
    <property type="molecule type" value="Genomic_DNA"/>
</dbReference>
<feature type="transmembrane region" description="Helical" evidence="1">
    <location>
        <begin position="34"/>
        <end position="53"/>
    </location>
</feature>
<evidence type="ECO:0000313" key="2">
    <source>
        <dbReference type="EMBL" id="KAK8983861.1"/>
    </source>
</evidence>
<protein>
    <submittedName>
        <fullName evidence="2">Uncharacterized protein</fullName>
    </submittedName>
</protein>
<keyword evidence="3" id="KW-1185">Reference proteome</keyword>
<organism evidence="2 3">
    <name type="scientific">Hibiscus sabdariffa</name>
    <name type="common">roselle</name>
    <dbReference type="NCBI Taxonomy" id="183260"/>
    <lineage>
        <taxon>Eukaryota</taxon>
        <taxon>Viridiplantae</taxon>
        <taxon>Streptophyta</taxon>
        <taxon>Embryophyta</taxon>
        <taxon>Tracheophyta</taxon>
        <taxon>Spermatophyta</taxon>
        <taxon>Magnoliopsida</taxon>
        <taxon>eudicotyledons</taxon>
        <taxon>Gunneridae</taxon>
        <taxon>Pentapetalae</taxon>
        <taxon>rosids</taxon>
        <taxon>malvids</taxon>
        <taxon>Malvales</taxon>
        <taxon>Malvaceae</taxon>
        <taxon>Malvoideae</taxon>
        <taxon>Hibiscus</taxon>
    </lineage>
</organism>
<keyword evidence="1" id="KW-1133">Transmembrane helix</keyword>
<keyword evidence="1" id="KW-0812">Transmembrane</keyword>
<sequence length="86" mass="9962">MLGRGGQISCRQANLTMETWHPPPSFMFADITDYVIFSLLMLRYFTSFSLCLLPKVLFYSIKFTPIPRFTVIHYFYSNPVQVDGSP</sequence>
<reference evidence="2 3" key="1">
    <citation type="journal article" date="2024" name="G3 (Bethesda)">
        <title>Genome assembly of Hibiscus sabdariffa L. provides insights into metabolisms of medicinal natural products.</title>
        <authorList>
            <person name="Kim T."/>
        </authorList>
    </citation>
    <scope>NUCLEOTIDE SEQUENCE [LARGE SCALE GENOMIC DNA]</scope>
    <source>
        <strain evidence="2">TK-2024</strain>
        <tissue evidence="2">Old leaves</tissue>
    </source>
</reference>
<gene>
    <name evidence="2" type="ORF">V6N11_009644</name>
</gene>
<proteinExistence type="predicted"/>
<evidence type="ECO:0000313" key="3">
    <source>
        <dbReference type="Proteomes" id="UP001396334"/>
    </source>
</evidence>
<name>A0ABR2P622_9ROSI</name>